<dbReference type="GO" id="GO:0003700">
    <property type="term" value="F:DNA-binding transcription factor activity"/>
    <property type="evidence" value="ECO:0007669"/>
    <property type="project" value="TreeGrafter"/>
</dbReference>
<evidence type="ECO:0000256" key="4">
    <source>
        <dbReference type="PROSITE-ProRule" id="PRU00335"/>
    </source>
</evidence>
<protein>
    <submittedName>
        <fullName evidence="6">TetR family transcriptional regulator</fullName>
    </submittedName>
</protein>
<dbReference type="Pfam" id="PF00440">
    <property type="entry name" value="TetR_N"/>
    <property type="match status" value="1"/>
</dbReference>
<accession>A0A561UVI3</accession>
<dbReference type="SUPFAM" id="SSF46689">
    <property type="entry name" value="Homeodomain-like"/>
    <property type="match status" value="1"/>
</dbReference>
<proteinExistence type="predicted"/>
<dbReference type="PANTHER" id="PTHR30055">
    <property type="entry name" value="HTH-TYPE TRANSCRIPTIONAL REGULATOR RUTR"/>
    <property type="match status" value="1"/>
</dbReference>
<dbReference type="Proteomes" id="UP000318186">
    <property type="component" value="Unassembled WGS sequence"/>
</dbReference>
<feature type="DNA-binding region" description="H-T-H motif" evidence="4">
    <location>
        <begin position="31"/>
        <end position="50"/>
    </location>
</feature>
<dbReference type="InterPro" id="IPR001647">
    <property type="entry name" value="HTH_TetR"/>
</dbReference>
<comment type="caution">
    <text evidence="6">The sequence shown here is derived from an EMBL/GenBank/DDBJ whole genome shotgun (WGS) entry which is preliminary data.</text>
</comment>
<name>A0A561UVI3_9ACTN</name>
<dbReference type="RefSeq" id="WP_145763705.1">
    <property type="nucleotide sequence ID" value="NZ_JBHJUX010000037.1"/>
</dbReference>
<evidence type="ECO:0000256" key="3">
    <source>
        <dbReference type="ARBA" id="ARBA00023163"/>
    </source>
</evidence>
<organism evidence="6 7">
    <name type="scientific">Streptomyces brevispora</name>
    <dbReference type="NCBI Taxonomy" id="887462"/>
    <lineage>
        <taxon>Bacteria</taxon>
        <taxon>Bacillati</taxon>
        <taxon>Actinomycetota</taxon>
        <taxon>Actinomycetes</taxon>
        <taxon>Kitasatosporales</taxon>
        <taxon>Streptomycetaceae</taxon>
        <taxon>Streptomyces</taxon>
    </lineage>
</organism>
<evidence type="ECO:0000256" key="2">
    <source>
        <dbReference type="ARBA" id="ARBA00023125"/>
    </source>
</evidence>
<gene>
    <name evidence="6" type="ORF">FHX80_111785</name>
</gene>
<dbReference type="PRINTS" id="PR00455">
    <property type="entry name" value="HTHTETR"/>
</dbReference>
<dbReference type="PANTHER" id="PTHR30055:SF234">
    <property type="entry name" value="HTH-TYPE TRANSCRIPTIONAL REGULATOR BETI"/>
    <property type="match status" value="1"/>
</dbReference>
<sequence>MRGATRLPARSDELLAAAERAFARRGYFGTSTAEVAAEMGVSQPYVMQAFRSKRNLFVLTHQFSGEKVLRAFSTCLADGGFDPSRIGSAYRELVLRQRPAVLVFAHAFSAAAGEPVIGEESRRLFGEIHRLLASSGATEPEIAGFMGRGMLINTLLLMEGPHYAARHGFEPLTGLVLGS</sequence>
<reference evidence="6 7" key="1">
    <citation type="submission" date="2019-06" db="EMBL/GenBank/DDBJ databases">
        <title>Sequencing the genomes of 1000 actinobacteria strains.</title>
        <authorList>
            <person name="Klenk H.-P."/>
        </authorList>
    </citation>
    <scope>NUCLEOTIDE SEQUENCE [LARGE SCALE GENOMIC DNA]</scope>
    <source>
        <strain evidence="6 7">DSM 42059</strain>
    </source>
</reference>
<evidence type="ECO:0000313" key="7">
    <source>
        <dbReference type="Proteomes" id="UP000318186"/>
    </source>
</evidence>
<evidence type="ECO:0000313" key="6">
    <source>
        <dbReference type="EMBL" id="TWG03361.1"/>
    </source>
</evidence>
<dbReference type="InterPro" id="IPR050109">
    <property type="entry name" value="HTH-type_TetR-like_transc_reg"/>
</dbReference>
<keyword evidence="3" id="KW-0804">Transcription</keyword>
<keyword evidence="2 4" id="KW-0238">DNA-binding</keyword>
<keyword evidence="1" id="KW-0805">Transcription regulation</keyword>
<dbReference type="OrthoDB" id="3691941at2"/>
<evidence type="ECO:0000256" key="1">
    <source>
        <dbReference type="ARBA" id="ARBA00023015"/>
    </source>
</evidence>
<dbReference type="GO" id="GO:0000976">
    <property type="term" value="F:transcription cis-regulatory region binding"/>
    <property type="evidence" value="ECO:0007669"/>
    <property type="project" value="TreeGrafter"/>
</dbReference>
<dbReference type="AlphaFoldDB" id="A0A561UVI3"/>
<feature type="domain" description="HTH tetR-type" evidence="5">
    <location>
        <begin position="8"/>
        <end position="68"/>
    </location>
</feature>
<dbReference type="InterPro" id="IPR009057">
    <property type="entry name" value="Homeodomain-like_sf"/>
</dbReference>
<dbReference type="PROSITE" id="PS50977">
    <property type="entry name" value="HTH_TETR_2"/>
    <property type="match status" value="1"/>
</dbReference>
<evidence type="ECO:0000259" key="5">
    <source>
        <dbReference type="PROSITE" id="PS50977"/>
    </source>
</evidence>
<dbReference type="Gene3D" id="1.10.357.10">
    <property type="entry name" value="Tetracycline Repressor, domain 2"/>
    <property type="match status" value="1"/>
</dbReference>
<dbReference type="EMBL" id="VIWW01000001">
    <property type="protein sequence ID" value="TWG03361.1"/>
    <property type="molecule type" value="Genomic_DNA"/>
</dbReference>